<dbReference type="GO" id="GO:0046872">
    <property type="term" value="F:metal ion binding"/>
    <property type="evidence" value="ECO:0007669"/>
    <property type="project" value="UniProtKB-KW"/>
</dbReference>
<dbReference type="InterPro" id="IPR034768">
    <property type="entry name" value="4FE4S_WBL"/>
</dbReference>
<evidence type="ECO:0000256" key="8">
    <source>
        <dbReference type="ARBA" id="ARBA00023125"/>
    </source>
</evidence>
<proteinExistence type="inferred from homology"/>
<dbReference type="GO" id="GO:0003677">
    <property type="term" value="F:DNA binding"/>
    <property type="evidence" value="ECO:0007669"/>
    <property type="project" value="UniProtKB-KW"/>
</dbReference>
<keyword evidence="5" id="KW-0408">Iron</keyword>
<keyword evidence="4" id="KW-0479">Metal-binding</keyword>
<dbReference type="PANTHER" id="PTHR38839">
    <property type="entry name" value="TRANSCRIPTIONAL REGULATOR WHID-RELATED"/>
    <property type="match status" value="1"/>
</dbReference>
<evidence type="ECO:0000313" key="12">
    <source>
        <dbReference type="EMBL" id="RWZ78425.1"/>
    </source>
</evidence>
<evidence type="ECO:0000256" key="2">
    <source>
        <dbReference type="ARBA" id="ARBA00006597"/>
    </source>
</evidence>
<reference evidence="12" key="1">
    <citation type="submission" date="2019-01" db="EMBL/GenBank/DDBJ databases">
        <title>Genomic signatures and co-occurrence patterns of the ultra-small Saccharimodia (Patescibacteria phylum) suggest a symbiotic lifestyle.</title>
        <authorList>
            <person name="Lemos L."/>
            <person name="Medeiros J."/>
            <person name="Andreote F."/>
            <person name="Fernandes G."/>
            <person name="Varani A."/>
            <person name="Oliveira G."/>
            <person name="Pylro V."/>
        </authorList>
    </citation>
    <scope>NUCLEOTIDE SEQUENCE [LARGE SCALE GENOMIC DNA]</scope>
    <source>
        <strain evidence="12">AMD02</strain>
    </source>
</reference>
<dbReference type="GO" id="GO:0051539">
    <property type="term" value="F:4 iron, 4 sulfur cluster binding"/>
    <property type="evidence" value="ECO:0007669"/>
    <property type="project" value="UniProtKB-KW"/>
</dbReference>
<name>A0A4Q0AGY2_9BACT</name>
<protein>
    <submittedName>
        <fullName evidence="12">WhiB family transcriptional regulator</fullName>
    </submittedName>
</protein>
<evidence type="ECO:0000256" key="10">
    <source>
        <dbReference type="ARBA" id="ARBA00023163"/>
    </source>
</evidence>
<organism evidence="12 13">
    <name type="scientific">Candidatus Microsaccharimonas sossegonensis</name>
    <dbReference type="NCBI Taxonomy" id="2506948"/>
    <lineage>
        <taxon>Bacteria</taxon>
        <taxon>Candidatus Saccharimonadota</taxon>
        <taxon>Candidatus Saccharimonadia</taxon>
        <taxon>Candidatus Saccharimonadales</taxon>
        <taxon>Candidatus Saccharimonadaceae</taxon>
        <taxon>Candidatus Microsaccharimonas</taxon>
    </lineage>
</organism>
<keyword evidence="7" id="KW-0805">Transcription regulation</keyword>
<dbReference type="GO" id="GO:0047134">
    <property type="term" value="F:protein-disulfide reductase [NAD(P)H] activity"/>
    <property type="evidence" value="ECO:0007669"/>
    <property type="project" value="TreeGrafter"/>
</dbReference>
<comment type="cofactor">
    <cofactor evidence="1">
        <name>[4Fe-4S] cluster</name>
        <dbReference type="ChEBI" id="CHEBI:49883"/>
    </cofactor>
</comment>
<dbReference type="Pfam" id="PF02467">
    <property type="entry name" value="Whib"/>
    <property type="match status" value="1"/>
</dbReference>
<evidence type="ECO:0000256" key="4">
    <source>
        <dbReference type="ARBA" id="ARBA00022723"/>
    </source>
</evidence>
<keyword evidence="10" id="KW-0804">Transcription</keyword>
<dbReference type="GO" id="GO:0045454">
    <property type="term" value="P:cell redox homeostasis"/>
    <property type="evidence" value="ECO:0007669"/>
    <property type="project" value="TreeGrafter"/>
</dbReference>
<evidence type="ECO:0000256" key="5">
    <source>
        <dbReference type="ARBA" id="ARBA00023004"/>
    </source>
</evidence>
<evidence type="ECO:0000259" key="11">
    <source>
        <dbReference type="PROSITE" id="PS51674"/>
    </source>
</evidence>
<accession>A0A4Q0AGY2</accession>
<dbReference type="EMBL" id="SCKX01000001">
    <property type="protein sequence ID" value="RWZ78425.1"/>
    <property type="molecule type" value="Genomic_DNA"/>
</dbReference>
<dbReference type="InterPro" id="IPR003482">
    <property type="entry name" value="Whib"/>
</dbReference>
<evidence type="ECO:0000256" key="3">
    <source>
        <dbReference type="ARBA" id="ARBA00022485"/>
    </source>
</evidence>
<keyword evidence="8" id="KW-0238">DNA-binding</keyword>
<keyword evidence="13" id="KW-1185">Reference proteome</keyword>
<evidence type="ECO:0000256" key="1">
    <source>
        <dbReference type="ARBA" id="ARBA00001966"/>
    </source>
</evidence>
<comment type="caution">
    <text evidence="12">The sequence shown here is derived from an EMBL/GenBank/DDBJ whole genome shotgun (WGS) entry which is preliminary data.</text>
</comment>
<keyword evidence="6" id="KW-0411">Iron-sulfur</keyword>
<evidence type="ECO:0000256" key="7">
    <source>
        <dbReference type="ARBA" id="ARBA00023015"/>
    </source>
</evidence>
<gene>
    <name evidence="12" type="ORF">EOT05_01545</name>
</gene>
<dbReference type="AlphaFoldDB" id="A0A4Q0AGY2"/>
<dbReference type="Proteomes" id="UP000289257">
    <property type="component" value="Unassembled WGS sequence"/>
</dbReference>
<keyword evidence="3" id="KW-0004">4Fe-4S</keyword>
<dbReference type="GO" id="GO:0045892">
    <property type="term" value="P:negative regulation of DNA-templated transcription"/>
    <property type="evidence" value="ECO:0007669"/>
    <property type="project" value="TreeGrafter"/>
</dbReference>
<feature type="domain" description="4Fe-4S Wbl-type" evidence="11">
    <location>
        <begin position="10"/>
        <end position="73"/>
    </location>
</feature>
<dbReference type="PROSITE" id="PS51674">
    <property type="entry name" value="4FE4S_WBL"/>
    <property type="match status" value="1"/>
</dbReference>
<evidence type="ECO:0000256" key="9">
    <source>
        <dbReference type="ARBA" id="ARBA00023157"/>
    </source>
</evidence>
<keyword evidence="9" id="KW-1015">Disulfide bond</keyword>
<evidence type="ECO:0000313" key="13">
    <source>
        <dbReference type="Proteomes" id="UP000289257"/>
    </source>
</evidence>
<comment type="similarity">
    <text evidence="2">Belongs to the WhiB family.</text>
</comment>
<sequence>MESDWRHKAACAKTDPELFFPTGETSKHDLDQIQGAKAFCVRCLVKERCLEYALETHQAFGVWGGMSTAERKAFVRRARHGY</sequence>
<dbReference type="HAMAP" id="MF_01479">
    <property type="entry name" value="WhiB"/>
    <property type="match status" value="1"/>
</dbReference>
<evidence type="ECO:0000256" key="6">
    <source>
        <dbReference type="ARBA" id="ARBA00023014"/>
    </source>
</evidence>